<keyword evidence="3" id="KW-1185">Reference proteome</keyword>
<accession>A0A1I8BP44</accession>
<name>A0A1I8BP44_MELHA</name>
<dbReference type="AlphaFoldDB" id="A0A1I8BP44"/>
<keyword evidence="1" id="KW-1133">Transmembrane helix</keyword>
<feature type="chain" id="PRO_5009316011" evidence="2">
    <location>
        <begin position="25"/>
        <end position="208"/>
    </location>
</feature>
<evidence type="ECO:0000256" key="1">
    <source>
        <dbReference type="SAM" id="Phobius"/>
    </source>
</evidence>
<dbReference type="WBParaSite" id="MhA1_Contig34.frz3.gene11">
    <property type="protein sequence ID" value="MhA1_Contig34.frz3.gene11"/>
    <property type="gene ID" value="MhA1_Contig34.frz3.gene11"/>
</dbReference>
<organism evidence="3 4">
    <name type="scientific">Meloidogyne hapla</name>
    <name type="common">Root-knot nematode worm</name>
    <dbReference type="NCBI Taxonomy" id="6305"/>
    <lineage>
        <taxon>Eukaryota</taxon>
        <taxon>Metazoa</taxon>
        <taxon>Ecdysozoa</taxon>
        <taxon>Nematoda</taxon>
        <taxon>Chromadorea</taxon>
        <taxon>Rhabditida</taxon>
        <taxon>Tylenchina</taxon>
        <taxon>Tylenchomorpha</taxon>
        <taxon>Tylenchoidea</taxon>
        <taxon>Meloidogynidae</taxon>
        <taxon>Meloidogyninae</taxon>
        <taxon>Meloidogyne</taxon>
    </lineage>
</organism>
<evidence type="ECO:0000313" key="3">
    <source>
        <dbReference type="Proteomes" id="UP000095281"/>
    </source>
</evidence>
<proteinExistence type="predicted"/>
<feature type="transmembrane region" description="Helical" evidence="1">
    <location>
        <begin position="69"/>
        <end position="95"/>
    </location>
</feature>
<evidence type="ECO:0000313" key="4">
    <source>
        <dbReference type="WBParaSite" id="MhA1_Contig34.frz3.gene11"/>
    </source>
</evidence>
<keyword evidence="1" id="KW-0472">Membrane</keyword>
<keyword evidence="2" id="KW-0732">Signal</keyword>
<reference evidence="4" key="1">
    <citation type="submission" date="2016-11" db="UniProtKB">
        <authorList>
            <consortium name="WormBaseParasite"/>
        </authorList>
    </citation>
    <scope>IDENTIFICATION</scope>
</reference>
<sequence length="208" mass="24263">MAKTRILFLTIFFIVFFINTSISAKSVAVVDEEDEDDFRDPIVQERRLSFIVEEKASDEKRIRPLNWAMFFYVFIAPILLIGCIVGLIVLGVYSFRKWNQAKLDKLRRRRERDKSLSRKLAEKKKEEEVHRMEERFMDSALFGSGATFLSLDGVEELPDSFVSEHSTTERVEIEKVRKALPVDKRIDDMEEVPSLDGLKRPNRGAMRE</sequence>
<evidence type="ECO:0000256" key="2">
    <source>
        <dbReference type="SAM" id="SignalP"/>
    </source>
</evidence>
<keyword evidence="1" id="KW-0812">Transmembrane</keyword>
<protein>
    <submittedName>
        <fullName evidence="4">Transmembrane protein</fullName>
    </submittedName>
</protein>
<feature type="signal peptide" evidence="2">
    <location>
        <begin position="1"/>
        <end position="24"/>
    </location>
</feature>
<dbReference type="Proteomes" id="UP000095281">
    <property type="component" value="Unplaced"/>
</dbReference>